<evidence type="ECO:0000256" key="1">
    <source>
        <dbReference type="SAM" id="Phobius"/>
    </source>
</evidence>
<gene>
    <name evidence="2" type="ORF">SAMN05444277_11293</name>
</gene>
<evidence type="ECO:0000313" key="3">
    <source>
        <dbReference type="Proteomes" id="UP000199031"/>
    </source>
</evidence>
<dbReference type="Gene3D" id="2.120.10.80">
    <property type="entry name" value="Kelch-type beta propeller"/>
    <property type="match status" value="1"/>
</dbReference>
<dbReference type="OrthoDB" id="1110630at2"/>
<dbReference type="PANTHER" id="PTHR35807">
    <property type="entry name" value="TRANSCRIPTIONAL REGULATOR REDD-RELATED"/>
    <property type="match status" value="1"/>
</dbReference>
<dbReference type="InterPro" id="IPR015915">
    <property type="entry name" value="Kelch-typ_b-propeller"/>
</dbReference>
<dbReference type="STRING" id="1465490.SAMN05444277_11293"/>
<feature type="transmembrane region" description="Helical" evidence="1">
    <location>
        <begin position="555"/>
        <end position="575"/>
    </location>
</feature>
<reference evidence="2 3" key="1">
    <citation type="submission" date="2016-10" db="EMBL/GenBank/DDBJ databases">
        <authorList>
            <person name="de Groot N.N."/>
        </authorList>
    </citation>
    <scope>NUCLEOTIDE SEQUENCE [LARGE SCALE GENOMIC DNA]</scope>
    <source>
        <strain evidence="2 3">DSM 28286</strain>
    </source>
</reference>
<evidence type="ECO:0000313" key="2">
    <source>
        <dbReference type="EMBL" id="SFQ44126.1"/>
    </source>
</evidence>
<name>A0A1I5YIV0_9BACT</name>
<dbReference type="RefSeq" id="WP_090661457.1">
    <property type="nucleotide sequence ID" value="NZ_FOXQ01000012.1"/>
</dbReference>
<keyword evidence="3" id="KW-1185">Reference proteome</keyword>
<dbReference type="EMBL" id="FOXQ01000012">
    <property type="protein sequence ID" value="SFQ44126.1"/>
    <property type="molecule type" value="Genomic_DNA"/>
</dbReference>
<dbReference type="GO" id="GO:0006355">
    <property type="term" value="P:regulation of DNA-templated transcription"/>
    <property type="evidence" value="ECO:0007669"/>
    <property type="project" value="TreeGrafter"/>
</dbReference>
<dbReference type="InterPro" id="IPR051677">
    <property type="entry name" value="AfsR-DnrI-RedD_regulator"/>
</dbReference>
<protein>
    <submittedName>
        <fullName evidence="2">Kelch motif-containing protein</fullName>
    </submittedName>
</protein>
<accession>A0A1I5YIV0</accession>
<keyword evidence="1" id="KW-0812">Transmembrane</keyword>
<dbReference type="Proteomes" id="UP000199031">
    <property type="component" value="Unassembled WGS sequence"/>
</dbReference>
<keyword evidence="1" id="KW-0472">Membrane</keyword>
<keyword evidence="1" id="KW-1133">Transmembrane helix</keyword>
<dbReference type="AlphaFoldDB" id="A0A1I5YIV0"/>
<dbReference type="PANTHER" id="PTHR35807:SF1">
    <property type="entry name" value="TRANSCRIPTIONAL REGULATOR REDD"/>
    <property type="match status" value="1"/>
</dbReference>
<sequence length="842" mass="96335">MGLLKRRSNFFYILLLLINAFNTKAQGLQFNANDSLLIKRTSYNVFNGNATFSDHLLISFDLSVWDRSNLGYILNVADKENSYSLSYLFNNDTGYLNFNIDARSNKIKIPLQPSLLVRKKWMKVVMNFNLDKDEVTIAVNNKNYQTSELGLHDKITARLVFGKNPLYTEVPHIAIKNLSVSDNKKNYFFPLNEWSGNNVHDEKGNTVGYVDNPFWLTRESYFWKPVFNRSFKQVAGLNFNPLDQNLSIFSKDSLITYNAQNKDLVARPYKNAMPVNMVLGKNILNTKENRVYIYELFDVQAGQPSIASLNLDLNNLEWQTVGKATLPNQLHHHNIFYDATGDTIYLFGGYGNYKYHNTFLYYDKRTDAWQPQTFTGDKITPRFFSAAGLSDKPNEIFLFGGYGNESGNQVIGGKQYYDLYRINVQNHTIKKCWEIQPDSGVFVPANNLILSADKQYFYALCYPHEMARTALTLYKFSIKDGSYEIVSAPIPVISERIESDINLFSDINTNEFFCTIQEFTDRHNSVIKVFSLEGPPLSRALYLQSLEPEKPSRNFVPYIIAGVFIISVIAGIILLRRKKGQSQAAVAAPLMIPEVENEPAETEAAVNQITQNAIYILGDFLVYDAKGMDITHLFSPKIKQLFALILLNSINGEGISSRKISSALWPDKEYTKTKNIRGVTFNHLRNVISNISGLELNFSGDNYFFKLDETVFCDYAFVSKILDHGEFTDASLPVILRGGLLHEMHDTWLETVKYEYEHRLINLLMREVKLSCDANNLKQALEISRYILKTEPFNEEALKYEIAVLKKLKGADYARKIFDLHAADYRRSLGDDCPLKFEDINL</sequence>
<dbReference type="SUPFAM" id="SSF117281">
    <property type="entry name" value="Kelch motif"/>
    <property type="match status" value="1"/>
</dbReference>
<dbReference type="Pfam" id="PF24681">
    <property type="entry name" value="Kelch_KLHDC2_KLHL20_DRC7"/>
    <property type="match status" value="1"/>
</dbReference>
<organism evidence="2 3">
    <name type="scientific">Parafilimonas terrae</name>
    <dbReference type="NCBI Taxonomy" id="1465490"/>
    <lineage>
        <taxon>Bacteria</taxon>
        <taxon>Pseudomonadati</taxon>
        <taxon>Bacteroidota</taxon>
        <taxon>Chitinophagia</taxon>
        <taxon>Chitinophagales</taxon>
        <taxon>Chitinophagaceae</taxon>
        <taxon>Parafilimonas</taxon>
    </lineage>
</organism>
<proteinExistence type="predicted"/>
<dbReference type="GO" id="GO:0003677">
    <property type="term" value="F:DNA binding"/>
    <property type="evidence" value="ECO:0007669"/>
    <property type="project" value="TreeGrafter"/>
</dbReference>